<evidence type="ECO:0000313" key="7">
    <source>
        <dbReference type="EMBL" id="BDE07918.1"/>
    </source>
</evidence>
<evidence type="ECO:0000256" key="1">
    <source>
        <dbReference type="ARBA" id="ARBA00005163"/>
    </source>
</evidence>
<dbReference type="Pfam" id="PF00285">
    <property type="entry name" value="Citrate_synt"/>
    <property type="match status" value="1"/>
</dbReference>
<feature type="active site" evidence="6">
    <location>
        <position position="261"/>
    </location>
</feature>
<gene>
    <name evidence="7" type="ORF">WPS_31940</name>
</gene>
<accession>A0AAN2CBE7</accession>
<reference evidence="7 8" key="1">
    <citation type="journal article" date="2022" name="ISME Commun">
        <title>Vulcanimicrobium alpinus gen. nov. sp. nov., the first cultivated representative of the candidate phylum 'Eremiobacterota', is a metabolically versatile aerobic anoxygenic phototroph.</title>
        <authorList>
            <person name="Yabe S."/>
            <person name="Muto K."/>
            <person name="Abe K."/>
            <person name="Yokota A."/>
            <person name="Staudigel H."/>
            <person name="Tebo B.M."/>
        </authorList>
    </citation>
    <scope>NUCLEOTIDE SEQUENCE [LARGE SCALE GENOMIC DNA]</scope>
    <source>
        <strain evidence="7 8">WC8-2</strain>
    </source>
</reference>
<dbReference type="InterPro" id="IPR016143">
    <property type="entry name" value="Citrate_synth-like_sm_a-sub"/>
</dbReference>
<dbReference type="EMBL" id="AP025523">
    <property type="protein sequence ID" value="BDE07918.1"/>
    <property type="molecule type" value="Genomic_DNA"/>
</dbReference>
<evidence type="ECO:0000256" key="6">
    <source>
        <dbReference type="PIRSR" id="PIRSR001369-1"/>
    </source>
</evidence>
<dbReference type="AlphaFoldDB" id="A0AAN2CBE7"/>
<dbReference type="GO" id="GO:0006099">
    <property type="term" value="P:tricarboxylic acid cycle"/>
    <property type="evidence" value="ECO:0007669"/>
    <property type="project" value="InterPro"/>
</dbReference>
<dbReference type="Gene3D" id="1.10.580.10">
    <property type="entry name" value="Citrate Synthase, domain 1"/>
    <property type="match status" value="1"/>
</dbReference>
<evidence type="ECO:0000256" key="4">
    <source>
        <dbReference type="ARBA" id="ARBA00049288"/>
    </source>
</evidence>
<dbReference type="PRINTS" id="PR00143">
    <property type="entry name" value="CITRTSNTHASE"/>
</dbReference>
<keyword evidence="8" id="KW-1185">Reference proteome</keyword>
<dbReference type="PANTHER" id="PTHR11739">
    <property type="entry name" value="CITRATE SYNTHASE"/>
    <property type="match status" value="1"/>
</dbReference>
<dbReference type="Gene3D" id="1.10.230.10">
    <property type="entry name" value="Cytochrome P450-Terp, domain 2"/>
    <property type="match status" value="1"/>
</dbReference>
<sequence length="397" mass="42940">MASTVVNPGLEGIVVGETVLSNVEGDVGRLTYRGYDIHDLAEHATYEEVVHLLLFGRLPTYQELLDLKARLVARRSLPSGVVAMLHAVPRDAWPMDVLRTGVSAISHFLPHRPDGSHDTNIDAAIDLVAKFPTLVAVWDRLRRGLEPIAPDSTLDHAANFLWMRSGERPIPAAEAALDTYFILLADHSYNASTFSARVTASTGEDIYGAVAAAVATLAGDLHGGAPSKVMTMLEEIGLPEKAEPYVRALLGRGEKIMGMGHREYKIRDPRAAHLERMAKNLTEKSHTKWYLIARALEDASNAVLAEVKPGKPIYANVEFYTAPTLASLGIPSDEFTCTFACGRIAGWSAHVLEQVAHNRLIRPQATYVGPAVHPYEPIAARNARGNGAASGGAGSYN</sequence>
<feature type="active site" evidence="6">
    <location>
        <position position="318"/>
    </location>
</feature>
<proteinExistence type="inferred from homology"/>
<dbReference type="SUPFAM" id="SSF48256">
    <property type="entry name" value="Citrate synthase"/>
    <property type="match status" value="1"/>
</dbReference>
<dbReference type="KEGG" id="vab:WPS_31940"/>
<dbReference type="GO" id="GO:0005975">
    <property type="term" value="P:carbohydrate metabolic process"/>
    <property type="evidence" value="ECO:0007669"/>
    <property type="project" value="TreeGrafter"/>
</dbReference>
<comment type="catalytic activity">
    <reaction evidence="4">
        <text>oxaloacetate + acetyl-CoA + H2O = citrate + CoA + H(+)</text>
        <dbReference type="Rhea" id="RHEA:16845"/>
        <dbReference type="ChEBI" id="CHEBI:15377"/>
        <dbReference type="ChEBI" id="CHEBI:15378"/>
        <dbReference type="ChEBI" id="CHEBI:16452"/>
        <dbReference type="ChEBI" id="CHEBI:16947"/>
        <dbReference type="ChEBI" id="CHEBI:57287"/>
        <dbReference type="ChEBI" id="CHEBI:57288"/>
        <dbReference type="EC" id="2.3.3.16"/>
    </reaction>
</comment>
<keyword evidence="3 5" id="KW-0808">Transferase</keyword>
<dbReference type="GO" id="GO:0036440">
    <property type="term" value="F:citrate synthase activity"/>
    <property type="evidence" value="ECO:0007669"/>
    <property type="project" value="UniProtKB-EC"/>
</dbReference>
<evidence type="ECO:0000256" key="5">
    <source>
        <dbReference type="PIRNR" id="PIRNR001369"/>
    </source>
</evidence>
<dbReference type="InterPro" id="IPR002020">
    <property type="entry name" value="Citrate_synthase"/>
</dbReference>
<dbReference type="RefSeq" id="WP_317995481.1">
    <property type="nucleotide sequence ID" value="NZ_AP025523.1"/>
</dbReference>
<protein>
    <recommendedName>
        <fullName evidence="5">Citrate synthase</fullName>
    </recommendedName>
</protein>
<evidence type="ECO:0000256" key="3">
    <source>
        <dbReference type="ARBA" id="ARBA00022679"/>
    </source>
</evidence>
<dbReference type="InterPro" id="IPR024176">
    <property type="entry name" value="Citrate_synthase_bac-typ"/>
</dbReference>
<dbReference type="InterPro" id="IPR016142">
    <property type="entry name" value="Citrate_synth-like_lrg_a-sub"/>
</dbReference>
<dbReference type="PANTHER" id="PTHR11739:SF23">
    <property type="entry name" value="CITRATE SYNTHASE 2-RELATED"/>
    <property type="match status" value="1"/>
</dbReference>
<comment type="similarity">
    <text evidence="2 5">Belongs to the citrate synthase family.</text>
</comment>
<evidence type="ECO:0000313" key="8">
    <source>
        <dbReference type="Proteomes" id="UP001317532"/>
    </source>
</evidence>
<evidence type="ECO:0000256" key="2">
    <source>
        <dbReference type="ARBA" id="ARBA00010566"/>
    </source>
</evidence>
<organism evidence="7 8">
    <name type="scientific">Vulcanimicrobium alpinum</name>
    <dbReference type="NCBI Taxonomy" id="3016050"/>
    <lineage>
        <taxon>Bacteria</taxon>
        <taxon>Bacillati</taxon>
        <taxon>Vulcanimicrobiota</taxon>
        <taxon>Vulcanimicrobiia</taxon>
        <taxon>Vulcanimicrobiales</taxon>
        <taxon>Vulcanimicrobiaceae</taxon>
        <taxon>Vulcanimicrobium</taxon>
    </lineage>
</organism>
<comment type="pathway">
    <text evidence="1">Carbohydrate metabolism; tricarboxylic acid cycle.</text>
</comment>
<dbReference type="PIRSF" id="PIRSF001369">
    <property type="entry name" value="Citrate_synth"/>
    <property type="match status" value="1"/>
</dbReference>
<dbReference type="InterPro" id="IPR036969">
    <property type="entry name" value="Citrate_synthase_sf"/>
</dbReference>
<dbReference type="GO" id="GO:0005829">
    <property type="term" value="C:cytosol"/>
    <property type="evidence" value="ECO:0007669"/>
    <property type="project" value="TreeGrafter"/>
</dbReference>
<dbReference type="Proteomes" id="UP001317532">
    <property type="component" value="Chromosome"/>
</dbReference>
<name>A0AAN2CBE7_UNVUL</name>